<protein>
    <submittedName>
        <fullName evidence="1">Uncharacterized protein</fullName>
    </submittedName>
</protein>
<accession>A0A9D4ZPX4</accession>
<dbReference type="PANTHER" id="PTHR35286">
    <property type="entry name" value="EXPRESSED PROTEIN"/>
    <property type="match status" value="1"/>
</dbReference>
<evidence type="ECO:0000313" key="1">
    <source>
        <dbReference type="EMBL" id="KAI5083514.1"/>
    </source>
</evidence>
<dbReference type="AlphaFoldDB" id="A0A9D4ZPX4"/>
<dbReference type="OrthoDB" id="1904011at2759"/>
<dbReference type="EMBL" id="JABFUD020000002">
    <property type="protein sequence ID" value="KAI5083514.1"/>
    <property type="molecule type" value="Genomic_DNA"/>
</dbReference>
<gene>
    <name evidence="1" type="ORF">GOP47_0003257</name>
</gene>
<name>A0A9D4ZPX4_ADICA</name>
<evidence type="ECO:0000313" key="2">
    <source>
        <dbReference type="Proteomes" id="UP000886520"/>
    </source>
</evidence>
<dbReference type="Proteomes" id="UP000886520">
    <property type="component" value="Chromosome 3"/>
</dbReference>
<organism evidence="1 2">
    <name type="scientific">Adiantum capillus-veneris</name>
    <name type="common">Maidenhair fern</name>
    <dbReference type="NCBI Taxonomy" id="13818"/>
    <lineage>
        <taxon>Eukaryota</taxon>
        <taxon>Viridiplantae</taxon>
        <taxon>Streptophyta</taxon>
        <taxon>Embryophyta</taxon>
        <taxon>Tracheophyta</taxon>
        <taxon>Polypodiopsida</taxon>
        <taxon>Polypodiidae</taxon>
        <taxon>Polypodiales</taxon>
        <taxon>Pteridineae</taxon>
        <taxon>Pteridaceae</taxon>
        <taxon>Vittarioideae</taxon>
        <taxon>Adiantum</taxon>
    </lineage>
</organism>
<proteinExistence type="predicted"/>
<sequence>MDPLGFLGSTDPRAPFILQNGLNSIRGLHGLNPLATISGIGTELPRDVRGRGRLAREEALLEAKVVQIIIAGDPQTLKPNSGRSVAVGDHHICVAFHDDLNSGYRVWEWHGHILMYDDENGYVPEYVYGNFFQPLPKNSNGLSNVVNGIGLSGAIMSNEKEESVVHRTGTKSTFPVLKRFAQHSFG</sequence>
<reference evidence="1" key="1">
    <citation type="submission" date="2021-01" db="EMBL/GenBank/DDBJ databases">
        <title>Adiantum capillus-veneris genome.</title>
        <authorList>
            <person name="Fang Y."/>
            <person name="Liao Q."/>
        </authorList>
    </citation>
    <scope>NUCLEOTIDE SEQUENCE</scope>
    <source>
        <strain evidence="1">H3</strain>
        <tissue evidence="1">Leaf</tissue>
    </source>
</reference>
<comment type="caution">
    <text evidence="1">The sequence shown here is derived from an EMBL/GenBank/DDBJ whole genome shotgun (WGS) entry which is preliminary data.</text>
</comment>
<keyword evidence="2" id="KW-1185">Reference proteome</keyword>
<dbReference type="PANTHER" id="PTHR35286:SF1">
    <property type="entry name" value="EXPRESSED PROTEIN"/>
    <property type="match status" value="1"/>
</dbReference>